<dbReference type="OrthoDB" id="9797716at2"/>
<reference evidence="2 3" key="1">
    <citation type="submission" date="2015-03" db="EMBL/GenBank/DDBJ databases">
        <title>Pseudomonas fluorescens 1855-344 Genome sequencing and assembly.</title>
        <authorList>
            <person name="Eng W.W.H."/>
            <person name="Gan H.M."/>
            <person name="Savka M.A."/>
        </authorList>
    </citation>
    <scope>NUCLEOTIDE SEQUENCE [LARGE SCALE GENOMIC DNA]</scope>
    <source>
        <strain evidence="2 3">1855-344</strain>
    </source>
</reference>
<dbReference type="EMBL" id="JZXC01000018">
    <property type="protein sequence ID" value="KKA06426.1"/>
    <property type="molecule type" value="Genomic_DNA"/>
</dbReference>
<name>A0A0F4XKS0_9PSED</name>
<dbReference type="InterPro" id="IPR036390">
    <property type="entry name" value="WH_DNA-bd_sf"/>
</dbReference>
<evidence type="ECO:0000313" key="3">
    <source>
        <dbReference type="Proteomes" id="UP000033662"/>
    </source>
</evidence>
<evidence type="ECO:0000313" key="2">
    <source>
        <dbReference type="EMBL" id="KKA06426.1"/>
    </source>
</evidence>
<dbReference type="Gene3D" id="1.10.10.10">
    <property type="entry name" value="Winged helix-like DNA-binding domain superfamily/Winged helix DNA-binding domain"/>
    <property type="match status" value="1"/>
</dbReference>
<dbReference type="GO" id="GO:0003700">
    <property type="term" value="F:DNA-binding transcription factor activity"/>
    <property type="evidence" value="ECO:0007669"/>
    <property type="project" value="InterPro"/>
</dbReference>
<proteinExistence type="predicted"/>
<sequence>MEHAPCISQIATLLADPKRSAMMWALMDGTARQAEELALLAGLSPSSANAHLGRLSAGGLLKVEARGRKRFFRLAAPEIGAAVEALASATLVSTPRQIPDIFKRRVMPTRAPSAPASLMRARLCDDHLGGTLAADLYQRLLDAGWIEQCEQRVIVTHKGANQLAERGLFIQALAHRNARIACACPDWSERRPHLGGALGAALLQLFMQSGWLSLPNDSRALQVTTLGQQEIHRFARQDTVEMAI</sequence>
<dbReference type="GO" id="GO:0003677">
    <property type="term" value="F:DNA binding"/>
    <property type="evidence" value="ECO:0007669"/>
    <property type="project" value="TreeGrafter"/>
</dbReference>
<dbReference type="InterPro" id="IPR052543">
    <property type="entry name" value="HTH_Metal-responsive_Reg"/>
</dbReference>
<gene>
    <name evidence="2" type="ORF">VP02_18680</name>
</gene>
<dbReference type="GO" id="GO:0010288">
    <property type="term" value="P:response to lead ion"/>
    <property type="evidence" value="ECO:0007669"/>
    <property type="project" value="TreeGrafter"/>
</dbReference>
<dbReference type="PATRIC" id="fig|132476.4.peg.1911"/>
<dbReference type="SUPFAM" id="SSF46785">
    <property type="entry name" value="Winged helix' DNA-binding domain"/>
    <property type="match status" value="1"/>
</dbReference>
<dbReference type="InterPro" id="IPR011991">
    <property type="entry name" value="ArsR-like_HTH"/>
</dbReference>
<accession>A0A0F4XKS0</accession>
<dbReference type="GO" id="GO:0097063">
    <property type="term" value="F:cadmium ion sensor activity"/>
    <property type="evidence" value="ECO:0007669"/>
    <property type="project" value="TreeGrafter"/>
</dbReference>
<protein>
    <submittedName>
        <fullName evidence="2">ArsR family transcriptional regulator</fullName>
    </submittedName>
</protein>
<organism evidence="2 3">
    <name type="scientific">Pseudomonas kilonensis</name>
    <dbReference type="NCBI Taxonomy" id="132476"/>
    <lineage>
        <taxon>Bacteria</taxon>
        <taxon>Pseudomonadati</taxon>
        <taxon>Pseudomonadota</taxon>
        <taxon>Gammaproteobacteria</taxon>
        <taxon>Pseudomonadales</taxon>
        <taxon>Pseudomonadaceae</taxon>
        <taxon>Pseudomonas</taxon>
    </lineage>
</organism>
<dbReference type="GO" id="GO:0032791">
    <property type="term" value="F:lead ion binding"/>
    <property type="evidence" value="ECO:0007669"/>
    <property type="project" value="TreeGrafter"/>
</dbReference>
<feature type="domain" description="HTH arsR-type" evidence="1">
    <location>
        <begin position="1"/>
        <end position="94"/>
    </location>
</feature>
<dbReference type="PANTHER" id="PTHR39168">
    <property type="entry name" value="TRANSCRIPTIONAL REGULATOR-RELATED"/>
    <property type="match status" value="1"/>
</dbReference>
<evidence type="ECO:0000259" key="1">
    <source>
        <dbReference type="PROSITE" id="PS50987"/>
    </source>
</evidence>
<comment type="caution">
    <text evidence="2">The sequence shown here is derived from an EMBL/GenBank/DDBJ whole genome shotgun (WGS) entry which is preliminary data.</text>
</comment>
<dbReference type="Proteomes" id="UP000033662">
    <property type="component" value="Unassembled WGS sequence"/>
</dbReference>
<dbReference type="CDD" id="cd00090">
    <property type="entry name" value="HTH_ARSR"/>
    <property type="match status" value="1"/>
</dbReference>
<dbReference type="InterPro" id="IPR036388">
    <property type="entry name" value="WH-like_DNA-bd_sf"/>
</dbReference>
<dbReference type="SMART" id="SM00418">
    <property type="entry name" value="HTH_ARSR"/>
    <property type="match status" value="1"/>
</dbReference>
<dbReference type="AlphaFoldDB" id="A0A0F4XKS0"/>
<dbReference type="PANTHER" id="PTHR39168:SF1">
    <property type="entry name" value="TRANSCRIPTIONAL REGULATORY PROTEIN"/>
    <property type="match status" value="1"/>
</dbReference>
<dbReference type="InterPro" id="IPR001845">
    <property type="entry name" value="HTH_ArsR_DNA-bd_dom"/>
</dbReference>
<dbReference type="PROSITE" id="PS50987">
    <property type="entry name" value="HTH_ARSR_2"/>
    <property type="match status" value="1"/>
</dbReference>
<dbReference type="GO" id="GO:0046686">
    <property type="term" value="P:response to cadmium ion"/>
    <property type="evidence" value="ECO:0007669"/>
    <property type="project" value="TreeGrafter"/>
</dbReference>